<dbReference type="AlphaFoldDB" id="A0AAV5UYV5"/>
<feature type="non-terminal residue" evidence="1">
    <location>
        <position position="77"/>
    </location>
</feature>
<protein>
    <submittedName>
        <fullName evidence="1">Uncharacterized protein</fullName>
    </submittedName>
</protein>
<gene>
    <name evidence="1" type="ORF">PFISCL1PPCAC_2831</name>
</gene>
<comment type="caution">
    <text evidence="1">The sequence shown here is derived from an EMBL/GenBank/DDBJ whole genome shotgun (WGS) entry which is preliminary data.</text>
</comment>
<reference evidence="1" key="1">
    <citation type="submission" date="2023-10" db="EMBL/GenBank/DDBJ databases">
        <title>Genome assembly of Pristionchus species.</title>
        <authorList>
            <person name="Yoshida K."/>
            <person name="Sommer R.J."/>
        </authorList>
    </citation>
    <scope>NUCLEOTIDE SEQUENCE</scope>
    <source>
        <strain evidence="1">RS5133</strain>
    </source>
</reference>
<accession>A0AAV5UYV5</accession>
<proteinExistence type="predicted"/>
<evidence type="ECO:0000313" key="2">
    <source>
        <dbReference type="Proteomes" id="UP001432322"/>
    </source>
</evidence>
<organism evidence="1 2">
    <name type="scientific">Pristionchus fissidentatus</name>
    <dbReference type="NCBI Taxonomy" id="1538716"/>
    <lineage>
        <taxon>Eukaryota</taxon>
        <taxon>Metazoa</taxon>
        <taxon>Ecdysozoa</taxon>
        <taxon>Nematoda</taxon>
        <taxon>Chromadorea</taxon>
        <taxon>Rhabditida</taxon>
        <taxon>Rhabditina</taxon>
        <taxon>Diplogasteromorpha</taxon>
        <taxon>Diplogasteroidea</taxon>
        <taxon>Neodiplogasteridae</taxon>
        <taxon>Pristionchus</taxon>
    </lineage>
</organism>
<feature type="non-terminal residue" evidence="1">
    <location>
        <position position="1"/>
    </location>
</feature>
<keyword evidence="2" id="KW-1185">Reference proteome</keyword>
<dbReference type="EMBL" id="BTSY01000001">
    <property type="protein sequence ID" value="GMT11534.1"/>
    <property type="molecule type" value="Genomic_DNA"/>
</dbReference>
<evidence type="ECO:0000313" key="1">
    <source>
        <dbReference type="EMBL" id="GMT11534.1"/>
    </source>
</evidence>
<dbReference type="Proteomes" id="UP001432322">
    <property type="component" value="Unassembled WGS sequence"/>
</dbReference>
<sequence>ARYAEEGAEDPAKEEPAGPAYPAGLGAYHAGFEPTFCSSHGRYWCWAAATVKAMARMDSLLISVEYLLLLLQSVCSS</sequence>
<name>A0AAV5UYV5_9BILA</name>